<dbReference type="Proteomes" id="UP000007463">
    <property type="component" value="Chromosome"/>
</dbReference>
<protein>
    <submittedName>
        <fullName evidence="2">Uncharacterized protein</fullName>
    </submittedName>
</protein>
<reference evidence="3" key="2">
    <citation type="submission" date="2011-02" db="EMBL/GenBank/DDBJ databases">
        <title>The complete genome of Fluviicola taffensis DSM 16823.</title>
        <authorList>
            <consortium name="US DOE Joint Genome Institute (JGI-PGF)"/>
            <person name="Lucas S."/>
            <person name="Copeland A."/>
            <person name="Lapidus A."/>
            <person name="Bruce D."/>
            <person name="Goodwin L."/>
            <person name="Pitluck S."/>
            <person name="Kyrpides N."/>
            <person name="Mavromatis K."/>
            <person name="Ivanova N."/>
            <person name="Mikhailova N."/>
            <person name="Pagani I."/>
            <person name="Chertkov O."/>
            <person name="Detter J.C."/>
            <person name="Han C."/>
            <person name="Tapia R."/>
            <person name="Land M."/>
            <person name="Hauser L."/>
            <person name="Markowitz V."/>
            <person name="Cheng J.-F."/>
            <person name="Hugenholtz P."/>
            <person name="Woyke T."/>
            <person name="Wu D."/>
            <person name="Tindall B."/>
            <person name="Pomrenke H.G."/>
            <person name="Brambilla E."/>
            <person name="Klenk H.-P."/>
            <person name="Eisen J.A."/>
        </authorList>
    </citation>
    <scope>NUCLEOTIDE SEQUENCE [LARGE SCALE GENOMIC DNA]</scope>
    <source>
        <strain evidence="3">DSM 16823 / RW262 / RW262</strain>
    </source>
</reference>
<proteinExistence type="predicted"/>
<sequence length="84" mass="9405">MITSSFACSREETSHPSALKYESFLFGNLLLQTLLCWLDSDKYSTDETNRSQSTPGLNFLEQKSSNCPQPLSSISSTRGPNHWS</sequence>
<reference evidence="2 3" key="1">
    <citation type="journal article" date="2011" name="Stand. Genomic Sci.">
        <title>Complete genome sequence of the gliding freshwater bacterium Fluviicola taffensis type strain (RW262).</title>
        <authorList>
            <person name="Woyke T."/>
            <person name="Chertkov O."/>
            <person name="Lapidus A."/>
            <person name="Nolan M."/>
            <person name="Lucas S."/>
            <person name="Del Rio T.G."/>
            <person name="Tice H."/>
            <person name="Cheng J.F."/>
            <person name="Tapia R."/>
            <person name="Han C."/>
            <person name="Goodwin L."/>
            <person name="Pitluck S."/>
            <person name="Liolios K."/>
            <person name="Pagani I."/>
            <person name="Ivanova N."/>
            <person name="Huntemann M."/>
            <person name="Mavromatis K."/>
            <person name="Mikhailova N."/>
            <person name="Pati A."/>
            <person name="Chen A."/>
            <person name="Palaniappan K."/>
            <person name="Land M."/>
            <person name="Hauser L."/>
            <person name="Brambilla E.M."/>
            <person name="Rohde M."/>
            <person name="Mwirichia R."/>
            <person name="Sikorski J."/>
            <person name="Tindall B.J."/>
            <person name="Goker M."/>
            <person name="Bristow J."/>
            <person name="Eisen J.A."/>
            <person name="Markowitz V."/>
            <person name="Hugenholtz P."/>
            <person name="Klenk H.P."/>
            <person name="Kyrpides N.C."/>
        </authorList>
    </citation>
    <scope>NUCLEOTIDE SEQUENCE [LARGE SCALE GENOMIC DNA]</scope>
    <source>
        <strain evidence="3">DSM 16823 / RW262 / RW262</strain>
    </source>
</reference>
<feature type="compositionally biased region" description="Polar residues" evidence="1">
    <location>
        <begin position="50"/>
        <end position="84"/>
    </location>
</feature>
<dbReference type="EMBL" id="CP002542">
    <property type="protein sequence ID" value="AEA44600.1"/>
    <property type="molecule type" value="Genomic_DNA"/>
</dbReference>
<feature type="region of interest" description="Disordered" evidence="1">
    <location>
        <begin position="44"/>
        <end position="84"/>
    </location>
</feature>
<evidence type="ECO:0000313" key="2">
    <source>
        <dbReference type="EMBL" id="AEA44600.1"/>
    </source>
</evidence>
<evidence type="ECO:0000256" key="1">
    <source>
        <dbReference type="SAM" id="MobiDB-lite"/>
    </source>
</evidence>
<dbReference type="KEGG" id="fte:Fluta_2616"/>
<dbReference type="HOGENOM" id="CLU_2522684_0_0_10"/>
<dbReference type="AlphaFoldDB" id="F2IFB5"/>
<keyword evidence="3" id="KW-1185">Reference proteome</keyword>
<name>F2IFB5_FLUTR</name>
<accession>F2IFB5</accession>
<gene>
    <name evidence="2" type="ordered locus">Fluta_2616</name>
</gene>
<organism evidence="2 3">
    <name type="scientific">Fluviicola taffensis (strain DSM 16823 / NCIMB 13979 / RW262)</name>
    <dbReference type="NCBI Taxonomy" id="755732"/>
    <lineage>
        <taxon>Bacteria</taxon>
        <taxon>Pseudomonadati</taxon>
        <taxon>Bacteroidota</taxon>
        <taxon>Flavobacteriia</taxon>
        <taxon>Flavobacteriales</taxon>
        <taxon>Crocinitomicaceae</taxon>
        <taxon>Fluviicola</taxon>
    </lineage>
</organism>
<evidence type="ECO:0000313" key="3">
    <source>
        <dbReference type="Proteomes" id="UP000007463"/>
    </source>
</evidence>